<proteinExistence type="predicted"/>
<protein>
    <submittedName>
        <fullName evidence="2">OLC1v1000664C1</fullName>
    </submittedName>
</protein>
<evidence type="ECO:0000313" key="3">
    <source>
        <dbReference type="Proteomes" id="UP001161247"/>
    </source>
</evidence>
<accession>A0AAV1D3A2</accession>
<dbReference type="Gene3D" id="3.30.70.100">
    <property type="match status" value="1"/>
</dbReference>
<sequence>MSIACCFCVCYERRGLEGVERVVVNRKEGKVEVTGEFDPDQLIDHLKRKTKITLKLKSNESKNSKRKLCPKVGKGSIVNDGLLLKSGQVGRRLLDNWNSEEEAHGRSLPLVNHSCSYRPSEIGWRHRNSEQEARARGLTAPHGPLEVGRRSLECRESEQDIRDAWSLALFNRPPPSKPLGHMPLEHHMFEQEMHPRGLPIDNLPPPSHRPMKFVGTF</sequence>
<name>A0AAV1D3A2_OLDCO</name>
<evidence type="ECO:0000313" key="2">
    <source>
        <dbReference type="EMBL" id="CAI9102401.1"/>
    </source>
</evidence>
<reference evidence="2" key="1">
    <citation type="submission" date="2023-03" db="EMBL/GenBank/DDBJ databases">
        <authorList>
            <person name="Julca I."/>
        </authorList>
    </citation>
    <scope>NUCLEOTIDE SEQUENCE</scope>
</reference>
<dbReference type="Proteomes" id="UP001161247">
    <property type="component" value="Chromosome 4"/>
</dbReference>
<gene>
    <name evidence="2" type="ORF">OLC1_LOCUS11754</name>
</gene>
<keyword evidence="3" id="KW-1185">Reference proteome</keyword>
<dbReference type="EMBL" id="OX459121">
    <property type="protein sequence ID" value="CAI9102401.1"/>
    <property type="molecule type" value="Genomic_DNA"/>
</dbReference>
<dbReference type="AlphaFoldDB" id="A0AAV1D3A2"/>
<evidence type="ECO:0000256" key="1">
    <source>
        <dbReference type="SAM" id="MobiDB-lite"/>
    </source>
</evidence>
<feature type="region of interest" description="Disordered" evidence="1">
    <location>
        <begin position="128"/>
        <end position="147"/>
    </location>
</feature>
<organism evidence="2 3">
    <name type="scientific">Oldenlandia corymbosa var. corymbosa</name>
    <dbReference type="NCBI Taxonomy" id="529605"/>
    <lineage>
        <taxon>Eukaryota</taxon>
        <taxon>Viridiplantae</taxon>
        <taxon>Streptophyta</taxon>
        <taxon>Embryophyta</taxon>
        <taxon>Tracheophyta</taxon>
        <taxon>Spermatophyta</taxon>
        <taxon>Magnoliopsida</taxon>
        <taxon>eudicotyledons</taxon>
        <taxon>Gunneridae</taxon>
        <taxon>Pentapetalae</taxon>
        <taxon>asterids</taxon>
        <taxon>lamiids</taxon>
        <taxon>Gentianales</taxon>
        <taxon>Rubiaceae</taxon>
        <taxon>Rubioideae</taxon>
        <taxon>Spermacoceae</taxon>
        <taxon>Hedyotis-Oldenlandia complex</taxon>
        <taxon>Oldenlandia</taxon>
    </lineage>
</organism>